<comment type="similarity">
    <text evidence="8 9">Belongs to the TonB-dependent receptor family.</text>
</comment>
<dbReference type="Pfam" id="PF07715">
    <property type="entry name" value="Plug"/>
    <property type="match status" value="1"/>
</dbReference>
<evidence type="ECO:0000259" key="11">
    <source>
        <dbReference type="Pfam" id="PF07715"/>
    </source>
</evidence>
<dbReference type="PROSITE" id="PS52016">
    <property type="entry name" value="TONB_DEPENDENT_REC_3"/>
    <property type="match status" value="1"/>
</dbReference>
<protein>
    <submittedName>
        <fullName evidence="12">SusC/RagA family TonB-linked outer membrane protein</fullName>
    </submittedName>
</protein>
<evidence type="ECO:0000256" key="3">
    <source>
        <dbReference type="ARBA" id="ARBA00022452"/>
    </source>
</evidence>
<comment type="subcellular location">
    <subcellularLocation>
        <location evidence="1 8">Cell outer membrane</location>
        <topology evidence="1 8">Multi-pass membrane protein</topology>
    </subcellularLocation>
</comment>
<dbReference type="InterPro" id="IPR039426">
    <property type="entry name" value="TonB-dep_rcpt-like"/>
</dbReference>
<evidence type="ECO:0000259" key="10">
    <source>
        <dbReference type="Pfam" id="PF00593"/>
    </source>
</evidence>
<gene>
    <name evidence="12" type="ORF">L3049_14810</name>
</gene>
<dbReference type="InterPro" id="IPR000531">
    <property type="entry name" value="Beta-barrel_TonB"/>
</dbReference>
<dbReference type="InterPro" id="IPR023997">
    <property type="entry name" value="TonB-dep_OMP_SusC/RagA_CS"/>
</dbReference>
<dbReference type="Gene3D" id="2.60.40.1120">
    <property type="entry name" value="Carboxypeptidase-like, regulatory domain"/>
    <property type="match status" value="1"/>
</dbReference>
<dbReference type="Pfam" id="PF13715">
    <property type="entry name" value="CarbopepD_reg_2"/>
    <property type="match status" value="1"/>
</dbReference>
<dbReference type="RefSeq" id="WP_275110599.1">
    <property type="nucleotide sequence ID" value="NZ_JAKJSC010000003.1"/>
</dbReference>
<reference evidence="12 13" key="1">
    <citation type="submission" date="2022-01" db="EMBL/GenBank/DDBJ databases">
        <title>Labilibaculum sp. nov, a marine bacterium isolated from Antarctica.</title>
        <authorList>
            <person name="Dai W."/>
        </authorList>
    </citation>
    <scope>NUCLEOTIDE SEQUENCE [LARGE SCALE GENOMIC DNA]</scope>
    <source>
        <strain evidence="12 13">DW002</strain>
    </source>
</reference>
<dbReference type="Proteomes" id="UP001528920">
    <property type="component" value="Unassembled WGS sequence"/>
</dbReference>
<evidence type="ECO:0000256" key="8">
    <source>
        <dbReference type="PROSITE-ProRule" id="PRU01360"/>
    </source>
</evidence>
<dbReference type="Gene3D" id="2.40.170.20">
    <property type="entry name" value="TonB-dependent receptor, beta-barrel domain"/>
    <property type="match status" value="1"/>
</dbReference>
<evidence type="ECO:0000313" key="13">
    <source>
        <dbReference type="Proteomes" id="UP001528920"/>
    </source>
</evidence>
<comment type="caution">
    <text evidence="12">The sequence shown here is derived from an EMBL/GenBank/DDBJ whole genome shotgun (WGS) entry which is preliminary data.</text>
</comment>
<keyword evidence="7 8" id="KW-0998">Cell outer membrane</keyword>
<keyword evidence="3 8" id="KW-1134">Transmembrane beta strand</keyword>
<evidence type="ECO:0000256" key="7">
    <source>
        <dbReference type="ARBA" id="ARBA00023237"/>
    </source>
</evidence>
<keyword evidence="5 9" id="KW-0798">TonB box</keyword>
<dbReference type="Pfam" id="PF00593">
    <property type="entry name" value="TonB_dep_Rec_b-barrel"/>
    <property type="match status" value="1"/>
</dbReference>
<accession>A0ABT5VV30</accession>
<feature type="domain" description="TonB-dependent receptor plug" evidence="11">
    <location>
        <begin position="229"/>
        <end position="353"/>
    </location>
</feature>
<dbReference type="SUPFAM" id="SSF49464">
    <property type="entry name" value="Carboxypeptidase regulatory domain-like"/>
    <property type="match status" value="1"/>
</dbReference>
<keyword evidence="13" id="KW-1185">Reference proteome</keyword>
<evidence type="ECO:0000256" key="2">
    <source>
        <dbReference type="ARBA" id="ARBA00022448"/>
    </source>
</evidence>
<sequence length="1219" mass="136456">MKKNREKSFMQKRKPILAKRLLLLFLIVNVFNFQALANLQGEILELEMSSSTLIEVFEKVKEKTNYTFLYNVDDIKEINNVNISASPKSVKTILTDCLKDTGLTYEIRDEVIIIKPQAKKETSQKEINPIQAEKKVGGVVTDNSGVGLPGVSVFIKGTSIGTTTNIDGVYKLQLPDATETTLVFSFIGMDTQEIKVTNQSEINIVLEANSEQIEEVVVTGMVVMDKRLFTGASQKLKAEEVKLAGMPDVSRGLEGRAAGVSVQNVSGTFGAAPKIRVRGATSIYGSSKPLWVVDGVILEDVVELTSDALSSGDVTTLISSAIAGINADDIESFEVLKDGSATSIYGARAMAGVIVITTKKGKAGVSRINYSSEYTYRLTPSYNDFNIMNSQEQMSVYEEMREGGWLNYADVANARESGVYGRMYQQLNQIDASGNFLLANTPEAKAAFLRKAEYRNTDWFKELFKTNIMQSHSVSMSSGTEKSTYYASISALVDPGWTKASNVNRYTANFKSNYKVFDNLTFNTISSASYRKQKAPGALAQDTDVVTGKVKRDFDINPYSFALNSSRTLDPNADYIRNYAPFNINRELDENYIDLNVVDVKFQTELKWKVTPKVEISALGALKYQSTSQEHNITEFSNQAQAYRAMPNSTIRDRNSFLYKDPDDPYALPVSILPEGGIYKRTDYKMLGYDFRTTASYKDVFNETHIINLYGGMEINSIDRKKTNNTGWGLQYSMGEIPFYTYELFKKGIENNNLYYGMENTRYRNTAFFGNATYSYMGKYTLNGTLRYEGTNKLGKSNSARWLPTWNISGAWNAHEEIFFESLKPTVSHFTLKASYSLTADRGPHYVTNSLVDIRSRNPWRPTAGMKESALYIESLENSELTYEKKHEFNVGADIGFLNNRINTTIDWYTRDNYDLIGRVTTQGLGGEVSKYGNVASMESHGFEFSISSTNIKTNNFSWVTNFVYSKNKNKVTELETRSRVIDMVKGNGFAREGYAVRSIFSIPFKGLNNEGLPTFLDQSGNVTVSDIYFQERENLDFLEYSGSADPTDIGSLSNTFTYKGFRFNVFMTYSFGNVVRLDPVFNGNYSDLDALPREFKNRWVRPGDENITTIPAIATARQADNIGSGDLATAYNAYNYSSDRIADGDFIRMKEISLAYDFSKNVATRLGVNNLSVKLQATNLFLLYSDDKLNGQDPEFFNAGGVAAPVPKQFTFTLKLGL</sequence>
<dbReference type="InterPro" id="IPR037066">
    <property type="entry name" value="Plug_dom_sf"/>
</dbReference>
<name>A0ABT5VV30_9BACT</name>
<proteinExistence type="inferred from homology"/>
<keyword evidence="2 8" id="KW-0813">Transport</keyword>
<dbReference type="InterPro" id="IPR036942">
    <property type="entry name" value="Beta-barrel_TonB_sf"/>
</dbReference>
<evidence type="ECO:0000256" key="4">
    <source>
        <dbReference type="ARBA" id="ARBA00022692"/>
    </source>
</evidence>
<evidence type="ECO:0000256" key="1">
    <source>
        <dbReference type="ARBA" id="ARBA00004571"/>
    </source>
</evidence>
<evidence type="ECO:0000256" key="5">
    <source>
        <dbReference type="ARBA" id="ARBA00023077"/>
    </source>
</evidence>
<keyword evidence="4 8" id="KW-0812">Transmembrane</keyword>
<dbReference type="EMBL" id="JAKJSC010000003">
    <property type="protein sequence ID" value="MDE5419269.1"/>
    <property type="molecule type" value="Genomic_DNA"/>
</dbReference>
<dbReference type="SUPFAM" id="SSF56935">
    <property type="entry name" value="Porins"/>
    <property type="match status" value="1"/>
</dbReference>
<evidence type="ECO:0000313" key="12">
    <source>
        <dbReference type="EMBL" id="MDE5419269.1"/>
    </source>
</evidence>
<organism evidence="12 13">
    <name type="scientific">Paralabilibaculum antarcticum</name>
    <dbReference type="NCBI Taxonomy" id="2912572"/>
    <lineage>
        <taxon>Bacteria</taxon>
        <taxon>Pseudomonadati</taxon>
        <taxon>Bacteroidota</taxon>
        <taxon>Bacteroidia</taxon>
        <taxon>Marinilabiliales</taxon>
        <taxon>Marinifilaceae</taxon>
        <taxon>Paralabilibaculum</taxon>
    </lineage>
</organism>
<evidence type="ECO:0000256" key="9">
    <source>
        <dbReference type="RuleBase" id="RU003357"/>
    </source>
</evidence>
<dbReference type="Gene3D" id="2.170.130.10">
    <property type="entry name" value="TonB-dependent receptor, plug domain"/>
    <property type="match status" value="1"/>
</dbReference>
<evidence type="ECO:0000256" key="6">
    <source>
        <dbReference type="ARBA" id="ARBA00023136"/>
    </source>
</evidence>
<feature type="domain" description="TonB-dependent receptor-like beta-barrel" evidence="10">
    <location>
        <begin position="563"/>
        <end position="1172"/>
    </location>
</feature>
<dbReference type="NCBIfam" id="TIGR04056">
    <property type="entry name" value="OMP_RagA_SusC"/>
    <property type="match status" value="1"/>
</dbReference>
<dbReference type="InterPro" id="IPR012910">
    <property type="entry name" value="Plug_dom"/>
</dbReference>
<dbReference type="InterPro" id="IPR023996">
    <property type="entry name" value="TonB-dep_OMP_SusC/RagA"/>
</dbReference>
<keyword evidence="6 8" id="KW-0472">Membrane</keyword>
<dbReference type="InterPro" id="IPR008969">
    <property type="entry name" value="CarboxyPept-like_regulatory"/>
</dbReference>
<dbReference type="NCBIfam" id="TIGR04057">
    <property type="entry name" value="SusC_RagA_signa"/>
    <property type="match status" value="1"/>
</dbReference>